<proteinExistence type="predicted"/>
<feature type="compositionally biased region" description="Basic residues" evidence="1">
    <location>
        <begin position="49"/>
        <end position="62"/>
    </location>
</feature>
<gene>
    <name evidence="2" type="ORF">B0A54_13202</name>
</gene>
<evidence type="ECO:0000313" key="3">
    <source>
        <dbReference type="Proteomes" id="UP000310066"/>
    </source>
</evidence>
<accession>A0A4U0UKM7</accession>
<sequence length="204" mass="23493">MDRVAARWNHYQKVRARWEHFKKAAEALEVEEKAKEDGSLKGAEVLLSSHRRQQRGQRRRSARSADTMTTSPQESTDAKMVKFSTLPGKDNRSPDAHGDDGPAVNKVELDKRVQIQDLWRLLPFRLREKSILPATMDRQRRKPRPVHRQQSARVRFEISADQISRVQSFGLILCLPARELSLAISAARDPHVQSLSRMSFVRSY</sequence>
<feature type="compositionally biased region" description="Basic and acidic residues" evidence="1">
    <location>
        <begin position="89"/>
        <end position="100"/>
    </location>
</feature>
<evidence type="ECO:0000256" key="1">
    <source>
        <dbReference type="SAM" id="MobiDB-lite"/>
    </source>
</evidence>
<evidence type="ECO:0000313" key="2">
    <source>
        <dbReference type="EMBL" id="TKA36268.1"/>
    </source>
</evidence>
<protein>
    <submittedName>
        <fullName evidence="2">Uncharacterized protein</fullName>
    </submittedName>
</protein>
<reference evidence="2 3" key="1">
    <citation type="submission" date="2017-03" db="EMBL/GenBank/DDBJ databases">
        <title>Genomes of endolithic fungi from Antarctica.</title>
        <authorList>
            <person name="Coleine C."/>
            <person name="Masonjones S."/>
            <person name="Stajich J.E."/>
        </authorList>
    </citation>
    <scope>NUCLEOTIDE SEQUENCE [LARGE SCALE GENOMIC DNA]</scope>
    <source>
        <strain evidence="2 3">CCFEE 5311</strain>
    </source>
</reference>
<feature type="compositionally biased region" description="Polar residues" evidence="1">
    <location>
        <begin position="66"/>
        <end position="75"/>
    </location>
</feature>
<organism evidence="2 3">
    <name type="scientific">Friedmanniomyces endolithicus</name>
    <dbReference type="NCBI Taxonomy" id="329885"/>
    <lineage>
        <taxon>Eukaryota</taxon>
        <taxon>Fungi</taxon>
        <taxon>Dikarya</taxon>
        <taxon>Ascomycota</taxon>
        <taxon>Pezizomycotina</taxon>
        <taxon>Dothideomycetes</taxon>
        <taxon>Dothideomycetidae</taxon>
        <taxon>Mycosphaerellales</taxon>
        <taxon>Teratosphaeriaceae</taxon>
        <taxon>Friedmanniomyces</taxon>
    </lineage>
</organism>
<feature type="region of interest" description="Disordered" evidence="1">
    <location>
        <begin position="31"/>
        <end position="105"/>
    </location>
</feature>
<dbReference type="EMBL" id="NAJP01000061">
    <property type="protein sequence ID" value="TKA36268.1"/>
    <property type="molecule type" value="Genomic_DNA"/>
</dbReference>
<comment type="caution">
    <text evidence="2">The sequence shown here is derived from an EMBL/GenBank/DDBJ whole genome shotgun (WGS) entry which is preliminary data.</text>
</comment>
<dbReference type="Proteomes" id="UP000310066">
    <property type="component" value="Unassembled WGS sequence"/>
</dbReference>
<name>A0A4U0UKM7_9PEZI</name>
<dbReference type="AlphaFoldDB" id="A0A4U0UKM7"/>